<dbReference type="InterPro" id="IPR051910">
    <property type="entry name" value="ComF/GntX_DNA_util-trans"/>
</dbReference>
<dbReference type="EMBL" id="JANIDX010000002">
    <property type="protein sequence ID" value="MCX5619327.1"/>
    <property type="molecule type" value="Genomic_DNA"/>
</dbReference>
<dbReference type="PANTHER" id="PTHR47505">
    <property type="entry name" value="DNA UTILIZATION PROTEIN YHGH"/>
    <property type="match status" value="1"/>
</dbReference>
<evidence type="ECO:0000259" key="2">
    <source>
        <dbReference type="Pfam" id="PF18912"/>
    </source>
</evidence>
<dbReference type="CDD" id="cd06223">
    <property type="entry name" value="PRTases_typeI"/>
    <property type="match status" value="1"/>
</dbReference>
<protein>
    <submittedName>
        <fullName evidence="3">ComF family protein</fullName>
    </submittedName>
</protein>
<dbReference type="RefSeq" id="WP_155573281.1">
    <property type="nucleotide sequence ID" value="NZ_JANIDX010000002.1"/>
</dbReference>
<dbReference type="InterPro" id="IPR029057">
    <property type="entry name" value="PRTase-like"/>
</dbReference>
<evidence type="ECO:0000313" key="4">
    <source>
        <dbReference type="Proteomes" id="UP001165575"/>
    </source>
</evidence>
<dbReference type="Pfam" id="PF18912">
    <property type="entry name" value="DZR_2"/>
    <property type="match status" value="1"/>
</dbReference>
<dbReference type="InterPro" id="IPR044005">
    <property type="entry name" value="DZR_2"/>
</dbReference>
<organism evidence="3 4">
    <name type="scientific">Bombella pollinis</name>
    <dbReference type="NCBI Taxonomy" id="2967337"/>
    <lineage>
        <taxon>Bacteria</taxon>
        <taxon>Pseudomonadati</taxon>
        <taxon>Pseudomonadota</taxon>
        <taxon>Alphaproteobacteria</taxon>
        <taxon>Acetobacterales</taxon>
        <taxon>Acetobacteraceae</taxon>
        <taxon>Bombella</taxon>
    </lineage>
</organism>
<dbReference type="PANTHER" id="PTHR47505:SF1">
    <property type="entry name" value="DNA UTILIZATION PROTEIN YHGH"/>
    <property type="match status" value="1"/>
</dbReference>
<reference evidence="3 4" key="1">
    <citation type="submission" date="2022-07" db="EMBL/GenBank/DDBJ databases">
        <title>Bombella genomes.</title>
        <authorList>
            <person name="Harer L."/>
            <person name="Styblova S."/>
            <person name="Ehrmann M."/>
        </authorList>
    </citation>
    <scope>NUCLEOTIDE SEQUENCE [LARGE SCALE GENOMIC DNA]</scope>
    <source>
        <strain evidence="3 4">TMW 2.2556</strain>
    </source>
</reference>
<proteinExistence type="inferred from homology"/>
<dbReference type="Gene3D" id="3.40.50.2020">
    <property type="match status" value="1"/>
</dbReference>
<sequence length="256" mass="28077">MWEGDVPAGLARWGRQCGRNVLDWLLPPSCLSCGCEIAPGSAGVCGACFNAIRFVHPPFCDVCALPLTQDEVAERGWLCETCEIRPPLWRKGRSAFLYEGQARQLIMGLKYGSKTEHAATLARFMTTAGADILKPDTVLVPVPVHRWRLWTRGYNQAALISRVIARKQGLAHCPNGLKRQFRTEALAHLSRHGRHHQLAGAMTVNPRHCEFLQGRSVILVDDILTTGATLGSCAKALFEIGCVSVDILVAARVTLL</sequence>
<dbReference type="SUPFAM" id="SSF53271">
    <property type="entry name" value="PRTase-like"/>
    <property type="match status" value="1"/>
</dbReference>
<gene>
    <name evidence="3" type="ORF">NQF89_02650</name>
</gene>
<dbReference type="Proteomes" id="UP001165575">
    <property type="component" value="Unassembled WGS sequence"/>
</dbReference>
<evidence type="ECO:0000256" key="1">
    <source>
        <dbReference type="ARBA" id="ARBA00008007"/>
    </source>
</evidence>
<comment type="caution">
    <text evidence="3">The sequence shown here is derived from an EMBL/GenBank/DDBJ whole genome shotgun (WGS) entry which is preliminary data.</text>
</comment>
<comment type="similarity">
    <text evidence="1">Belongs to the ComF/GntX family.</text>
</comment>
<evidence type="ECO:0000313" key="3">
    <source>
        <dbReference type="EMBL" id="MCX5619327.1"/>
    </source>
</evidence>
<dbReference type="InterPro" id="IPR000836">
    <property type="entry name" value="PRTase_dom"/>
</dbReference>
<feature type="domain" description="Double zinc ribbon" evidence="2">
    <location>
        <begin position="21"/>
        <end position="82"/>
    </location>
</feature>
<accession>A0ABT3WJP4</accession>
<name>A0ABT3WJP4_9PROT</name>
<keyword evidence="4" id="KW-1185">Reference proteome</keyword>